<dbReference type="AlphaFoldDB" id="A0AAE3MJT4"/>
<dbReference type="SUPFAM" id="SSF109854">
    <property type="entry name" value="DinB/YfiT-like putative metalloenzymes"/>
    <property type="match status" value="1"/>
</dbReference>
<name>A0AAE3MJT4_9FLAO</name>
<dbReference type="Gene3D" id="1.20.120.450">
    <property type="entry name" value="dinb family like domain"/>
    <property type="match status" value="1"/>
</dbReference>
<dbReference type="InterPro" id="IPR024775">
    <property type="entry name" value="DinB-like"/>
</dbReference>
<protein>
    <submittedName>
        <fullName evidence="3">DinB family protein</fullName>
    </submittedName>
</protein>
<sequence>MKQLCLLLFCLSGLLAFAQNPTIDHLVADFERGKTLSLAYVDAMPEDQFNFKPTPETMSFAEQMLHTAQGTFGLSSNASGAENPYAGQNLQKDESLHSKAEVKRLLAESFDFAIAGTKNMDPAQFEEVVERWQFKVTRLGWMQKTKEHIDHHRGQTAVYLRLAGITPPQYQLF</sequence>
<evidence type="ECO:0000313" key="4">
    <source>
        <dbReference type="Proteomes" id="UP001207116"/>
    </source>
</evidence>
<evidence type="ECO:0000256" key="1">
    <source>
        <dbReference type="SAM" id="SignalP"/>
    </source>
</evidence>
<keyword evidence="4" id="KW-1185">Reference proteome</keyword>
<comment type="caution">
    <text evidence="3">The sequence shown here is derived from an EMBL/GenBank/DDBJ whole genome shotgun (WGS) entry which is preliminary data.</text>
</comment>
<dbReference type="Proteomes" id="UP001207116">
    <property type="component" value="Unassembled WGS sequence"/>
</dbReference>
<dbReference type="InterPro" id="IPR034660">
    <property type="entry name" value="DinB/YfiT-like"/>
</dbReference>
<evidence type="ECO:0000313" key="3">
    <source>
        <dbReference type="EMBL" id="MCX2718432.1"/>
    </source>
</evidence>
<gene>
    <name evidence="3" type="ORF">OO016_02345</name>
</gene>
<dbReference type="RefSeq" id="WP_266010501.1">
    <property type="nucleotide sequence ID" value="NZ_JAPFQP010000001.1"/>
</dbReference>
<reference evidence="3" key="1">
    <citation type="submission" date="2022-11" db="EMBL/GenBank/DDBJ databases">
        <title>The characterization of three novel Bacteroidetes species and genomic analysis of their roles in tidal elemental geochemical cycles.</title>
        <authorList>
            <person name="Ma K.-J."/>
        </authorList>
    </citation>
    <scope>NUCLEOTIDE SEQUENCE</scope>
    <source>
        <strain evidence="3">M415</strain>
    </source>
</reference>
<keyword evidence="1" id="KW-0732">Signal</keyword>
<feature type="chain" id="PRO_5042189475" evidence="1">
    <location>
        <begin position="19"/>
        <end position="173"/>
    </location>
</feature>
<dbReference type="Pfam" id="PF12867">
    <property type="entry name" value="DinB_2"/>
    <property type="match status" value="1"/>
</dbReference>
<dbReference type="EMBL" id="JAPFQP010000001">
    <property type="protein sequence ID" value="MCX2718432.1"/>
    <property type="molecule type" value="Genomic_DNA"/>
</dbReference>
<feature type="domain" description="DinB-like" evidence="2">
    <location>
        <begin position="30"/>
        <end position="155"/>
    </location>
</feature>
<evidence type="ECO:0000259" key="2">
    <source>
        <dbReference type="Pfam" id="PF12867"/>
    </source>
</evidence>
<accession>A0AAE3MJT4</accession>
<proteinExistence type="predicted"/>
<organism evidence="3 4">
    <name type="scientific">Lentiprolixibacter aurantiacus</name>
    <dbReference type="NCBI Taxonomy" id="2993939"/>
    <lineage>
        <taxon>Bacteria</taxon>
        <taxon>Pseudomonadati</taxon>
        <taxon>Bacteroidota</taxon>
        <taxon>Flavobacteriia</taxon>
        <taxon>Flavobacteriales</taxon>
        <taxon>Flavobacteriaceae</taxon>
        <taxon>Lentiprolixibacter</taxon>
    </lineage>
</organism>
<feature type="signal peptide" evidence="1">
    <location>
        <begin position="1"/>
        <end position="18"/>
    </location>
</feature>